<evidence type="ECO:0000313" key="3">
    <source>
        <dbReference type="Proteomes" id="UP000828390"/>
    </source>
</evidence>
<proteinExistence type="predicted"/>
<gene>
    <name evidence="2" type="ORF">DPMN_136362</name>
</gene>
<keyword evidence="1" id="KW-0732">Signal</keyword>
<reference evidence="2" key="1">
    <citation type="journal article" date="2019" name="bioRxiv">
        <title>The Genome of the Zebra Mussel, Dreissena polymorpha: A Resource for Invasive Species Research.</title>
        <authorList>
            <person name="McCartney M.A."/>
            <person name="Auch B."/>
            <person name="Kono T."/>
            <person name="Mallez S."/>
            <person name="Zhang Y."/>
            <person name="Obille A."/>
            <person name="Becker A."/>
            <person name="Abrahante J.E."/>
            <person name="Garbe J."/>
            <person name="Badalamenti J.P."/>
            <person name="Herman A."/>
            <person name="Mangelson H."/>
            <person name="Liachko I."/>
            <person name="Sullivan S."/>
            <person name="Sone E.D."/>
            <person name="Koren S."/>
            <person name="Silverstein K.A.T."/>
            <person name="Beckman K.B."/>
            <person name="Gohl D.M."/>
        </authorList>
    </citation>
    <scope>NUCLEOTIDE SEQUENCE</scope>
    <source>
        <strain evidence="2">Duluth1</strain>
        <tissue evidence="2">Whole animal</tissue>
    </source>
</reference>
<protein>
    <submittedName>
        <fullName evidence="2">Uncharacterized protein</fullName>
    </submittedName>
</protein>
<name>A0A9D4FZL5_DREPO</name>
<dbReference type="EMBL" id="JAIWYP010000006">
    <property type="protein sequence ID" value="KAH3808014.1"/>
    <property type="molecule type" value="Genomic_DNA"/>
</dbReference>
<dbReference type="Proteomes" id="UP000828390">
    <property type="component" value="Unassembled WGS sequence"/>
</dbReference>
<keyword evidence="3" id="KW-1185">Reference proteome</keyword>
<accession>A0A9D4FZL5</accession>
<evidence type="ECO:0000313" key="2">
    <source>
        <dbReference type="EMBL" id="KAH3808014.1"/>
    </source>
</evidence>
<feature type="chain" id="PRO_5038560179" evidence="1">
    <location>
        <begin position="19"/>
        <end position="75"/>
    </location>
</feature>
<reference evidence="2" key="2">
    <citation type="submission" date="2020-11" db="EMBL/GenBank/DDBJ databases">
        <authorList>
            <person name="McCartney M.A."/>
            <person name="Auch B."/>
            <person name="Kono T."/>
            <person name="Mallez S."/>
            <person name="Becker A."/>
            <person name="Gohl D.M."/>
            <person name="Silverstein K.A.T."/>
            <person name="Koren S."/>
            <person name="Bechman K.B."/>
            <person name="Herman A."/>
            <person name="Abrahante J.E."/>
            <person name="Garbe J."/>
        </authorList>
    </citation>
    <scope>NUCLEOTIDE SEQUENCE</scope>
    <source>
        <strain evidence="2">Duluth1</strain>
        <tissue evidence="2">Whole animal</tissue>
    </source>
</reference>
<feature type="signal peptide" evidence="1">
    <location>
        <begin position="1"/>
        <end position="18"/>
    </location>
</feature>
<dbReference type="AlphaFoldDB" id="A0A9D4FZL5"/>
<comment type="caution">
    <text evidence="2">The sequence shown here is derived from an EMBL/GenBank/DDBJ whole genome shotgun (WGS) entry which is preliminary data.</text>
</comment>
<organism evidence="2 3">
    <name type="scientific">Dreissena polymorpha</name>
    <name type="common">Zebra mussel</name>
    <name type="synonym">Mytilus polymorpha</name>
    <dbReference type="NCBI Taxonomy" id="45954"/>
    <lineage>
        <taxon>Eukaryota</taxon>
        <taxon>Metazoa</taxon>
        <taxon>Spiralia</taxon>
        <taxon>Lophotrochozoa</taxon>
        <taxon>Mollusca</taxon>
        <taxon>Bivalvia</taxon>
        <taxon>Autobranchia</taxon>
        <taxon>Heteroconchia</taxon>
        <taxon>Euheterodonta</taxon>
        <taxon>Imparidentia</taxon>
        <taxon>Neoheterodontei</taxon>
        <taxon>Myida</taxon>
        <taxon>Dreissenoidea</taxon>
        <taxon>Dreissenidae</taxon>
        <taxon>Dreissena</taxon>
    </lineage>
</organism>
<sequence>MLTTQVLAIVGALCSIRAIEIKPEGSQTLVDNKLLIELLKKIEAKDEAIDELRKNQERQGTIIDTLRNDNDKMKF</sequence>
<evidence type="ECO:0000256" key="1">
    <source>
        <dbReference type="SAM" id="SignalP"/>
    </source>
</evidence>